<evidence type="ECO:0000313" key="2">
    <source>
        <dbReference type="Proteomes" id="UP000033451"/>
    </source>
</evidence>
<evidence type="ECO:0000313" key="1">
    <source>
        <dbReference type="EMBL" id="KJL37110.1"/>
    </source>
</evidence>
<dbReference type="Gene3D" id="3.40.50.360">
    <property type="match status" value="1"/>
</dbReference>
<protein>
    <submittedName>
        <fullName evidence="1">Putative NrdI-like protein</fullName>
    </submittedName>
</protein>
<dbReference type="Proteomes" id="UP000033451">
    <property type="component" value="Unassembled WGS sequence"/>
</dbReference>
<dbReference type="GO" id="GO:0010181">
    <property type="term" value="F:FMN binding"/>
    <property type="evidence" value="ECO:0007669"/>
    <property type="project" value="InterPro"/>
</dbReference>
<proteinExistence type="predicted"/>
<name>A0A0F0LXT6_9MICO</name>
<dbReference type="Pfam" id="PF07972">
    <property type="entry name" value="Flavodoxin_NdrI"/>
    <property type="match status" value="1"/>
</dbReference>
<dbReference type="SUPFAM" id="SSF52218">
    <property type="entry name" value="Flavoproteins"/>
    <property type="match status" value="1"/>
</dbReference>
<dbReference type="InterPro" id="IPR029039">
    <property type="entry name" value="Flavoprotein-like_sf"/>
</dbReference>
<dbReference type="PATRIC" id="fig|400772.4.peg.1246"/>
<dbReference type="PANTHER" id="PTHR37297:SF1">
    <property type="entry name" value="PROTEIN NRDI"/>
    <property type="match status" value="1"/>
</dbReference>
<dbReference type="EMBL" id="JYIY01000069">
    <property type="protein sequence ID" value="KJL37110.1"/>
    <property type="molecule type" value="Genomic_DNA"/>
</dbReference>
<gene>
    <name evidence="1" type="ORF">RR49_01223</name>
</gene>
<keyword evidence="2" id="KW-1185">Reference proteome</keyword>
<reference evidence="1 2" key="1">
    <citation type="submission" date="2015-02" db="EMBL/GenBank/DDBJ databases">
        <title>Draft genome sequences of ten Microbacterium spp. with emphasis on heavy metal contaminated environments.</title>
        <authorList>
            <person name="Corretto E."/>
        </authorList>
    </citation>
    <scope>NUCLEOTIDE SEQUENCE [LARGE SCALE GENOMIC DNA]</scope>
    <source>
        <strain evidence="1 2">DSM 18659</strain>
    </source>
</reference>
<dbReference type="InterPro" id="IPR004465">
    <property type="entry name" value="RNR_NrdI"/>
</dbReference>
<sequence length="181" mass="19946">MPPRLAGPSDPGLNRCPIEMNILTVRVGAEPRHPEHTDGMHQTPVYYYSSTSNLTRRFAEHLTENDGRPVRDLADAEVRQSEADAPWVLLTPSYKAGNDDQVTLPAAVRAFLRSAVTRRNLVGIIGSGNRNFGRYYQAAARELAELSGRPILFEFELSGTPEDVTRCAEILGELDRALATG</sequence>
<accession>A0A0F0LXT6</accession>
<organism evidence="1 2">
    <name type="scientific">Microbacterium ginsengisoli</name>
    <dbReference type="NCBI Taxonomy" id="400772"/>
    <lineage>
        <taxon>Bacteria</taxon>
        <taxon>Bacillati</taxon>
        <taxon>Actinomycetota</taxon>
        <taxon>Actinomycetes</taxon>
        <taxon>Micrococcales</taxon>
        <taxon>Microbacteriaceae</taxon>
        <taxon>Microbacterium</taxon>
    </lineage>
</organism>
<dbReference type="PANTHER" id="PTHR37297">
    <property type="entry name" value="PROTEIN NRDI"/>
    <property type="match status" value="1"/>
</dbReference>
<comment type="caution">
    <text evidence="1">The sequence shown here is derived from an EMBL/GenBank/DDBJ whole genome shotgun (WGS) entry which is preliminary data.</text>
</comment>
<dbReference type="STRING" id="400772.RR49_01223"/>
<dbReference type="AlphaFoldDB" id="A0A0F0LXT6"/>